<feature type="compositionally biased region" description="Low complexity" evidence="3">
    <location>
        <begin position="153"/>
        <end position="168"/>
    </location>
</feature>
<dbReference type="Gene3D" id="2.60.120.200">
    <property type="match status" value="2"/>
</dbReference>
<keyword evidence="5" id="KW-1185">Reference proteome</keyword>
<dbReference type="InterPro" id="IPR013320">
    <property type="entry name" value="ConA-like_dom_sf"/>
</dbReference>
<feature type="domain" description="Galectin" evidence="4">
    <location>
        <begin position="6"/>
        <end position="135"/>
    </location>
</feature>
<dbReference type="AlphaFoldDB" id="A0A914C2N5"/>
<feature type="compositionally biased region" description="Basic and acidic residues" evidence="3">
    <location>
        <begin position="177"/>
        <end position="215"/>
    </location>
</feature>
<sequence length="358" mass="40116">MALSVPYQQNFENFPVPSKIQIAGAINEGAKRIEINLHGSNGEFLLHFNPRFDEGVVVRNNTKDGQQWQKEERDGGLPFHPGQGFTLELDIESDGRVVAIINTQHFCEFSARDDLHQVSSLEIKGDLQLDSVELSAVSSEPPVVLPAEEPSAPEQHGGPEEPTGPQQPIVFPPEQPDGDRGPREAPEPHSQPEPEPEHPQEPTPHEPPRQPEPEPHQPPSGVPHLPLPYVAPLEDFLHTRRLRIVGTPTQGAQRFIVNFLSANGEVLFHFNPRLDQNCIVRNATKNRQWQYEREERDGHGCPFQHGSGFALDFIQDGPFFRCFVDGVEHCRFEAREDLGQLSKLEITGDILLHEVIIA</sequence>
<dbReference type="Pfam" id="PF00337">
    <property type="entry name" value="Gal-bind_lectin"/>
    <property type="match status" value="2"/>
</dbReference>
<evidence type="ECO:0000313" key="6">
    <source>
        <dbReference type="WBParaSite" id="ACRNAN_Path_1605.g6241.t1"/>
    </source>
</evidence>
<dbReference type="PANTHER" id="PTHR11346:SF147">
    <property type="entry name" value="GALECTIN"/>
    <property type="match status" value="1"/>
</dbReference>
<dbReference type="Proteomes" id="UP000887540">
    <property type="component" value="Unplaced"/>
</dbReference>
<dbReference type="SUPFAM" id="SSF49899">
    <property type="entry name" value="Concanavalin A-like lectins/glucanases"/>
    <property type="match status" value="2"/>
</dbReference>
<evidence type="ECO:0000259" key="4">
    <source>
        <dbReference type="PROSITE" id="PS51304"/>
    </source>
</evidence>
<dbReference type="InterPro" id="IPR001079">
    <property type="entry name" value="Galectin_CRD"/>
</dbReference>
<name>A0A914C2N5_9BILA</name>
<evidence type="ECO:0000256" key="1">
    <source>
        <dbReference type="ARBA" id="ARBA00022734"/>
    </source>
</evidence>
<evidence type="ECO:0000256" key="3">
    <source>
        <dbReference type="SAM" id="MobiDB-lite"/>
    </source>
</evidence>
<accession>A0A914C2N5</accession>
<feature type="domain" description="Galectin" evidence="4">
    <location>
        <begin position="228"/>
        <end position="358"/>
    </location>
</feature>
<protein>
    <recommendedName>
        <fullName evidence="2">Galectin</fullName>
    </recommendedName>
</protein>
<dbReference type="GO" id="GO:0016936">
    <property type="term" value="F:galactoside binding"/>
    <property type="evidence" value="ECO:0007669"/>
    <property type="project" value="TreeGrafter"/>
</dbReference>
<feature type="region of interest" description="Disordered" evidence="3">
    <location>
        <begin position="138"/>
        <end position="227"/>
    </location>
</feature>
<evidence type="ECO:0000313" key="5">
    <source>
        <dbReference type="Proteomes" id="UP000887540"/>
    </source>
</evidence>
<dbReference type="WBParaSite" id="ACRNAN_Path_1605.g6241.t1">
    <property type="protein sequence ID" value="ACRNAN_Path_1605.g6241.t1"/>
    <property type="gene ID" value="ACRNAN_Path_1605.g6241"/>
</dbReference>
<dbReference type="PANTHER" id="PTHR11346">
    <property type="entry name" value="GALECTIN"/>
    <property type="match status" value="1"/>
</dbReference>
<organism evidence="5 6">
    <name type="scientific">Acrobeloides nanus</name>
    <dbReference type="NCBI Taxonomy" id="290746"/>
    <lineage>
        <taxon>Eukaryota</taxon>
        <taxon>Metazoa</taxon>
        <taxon>Ecdysozoa</taxon>
        <taxon>Nematoda</taxon>
        <taxon>Chromadorea</taxon>
        <taxon>Rhabditida</taxon>
        <taxon>Tylenchina</taxon>
        <taxon>Cephalobomorpha</taxon>
        <taxon>Cephaloboidea</taxon>
        <taxon>Cephalobidae</taxon>
        <taxon>Acrobeloides</taxon>
    </lineage>
</organism>
<dbReference type="InterPro" id="IPR044156">
    <property type="entry name" value="Galectin-like"/>
</dbReference>
<proteinExistence type="predicted"/>
<dbReference type="GO" id="GO:0030246">
    <property type="term" value="F:carbohydrate binding"/>
    <property type="evidence" value="ECO:0007669"/>
    <property type="project" value="UniProtKB-UniRule"/>
</dbReference>
<keyword evidence="1 2" id="KW-0430">Lectin</keyword>
<dbReference type="SMART" id="SM00908">
    <property type="entry name" value="Gal-bind_lectin"/>
    <property type="match status" value="2"/>
</dbReference>
<dbReference type="SMART" id="SM00276">
    <property type="entry name" value="GLECT"/>
    <property type="match status" value="2"/>
</dbReference>
<reference evidence="6" key="1">
    <citation type="submission" date="2022-11" db="UniProtKB">
        <authorList>
            <consortium name="WormBaseParasite"/>
        </authorList>
    </citation>
    <scope>IDENTIFICATION</scope>
</reference>
<dbReference type="CDD" id="cd00070">
    <property type="entry name" value="GLECT"/>
    <property type="match status" value="2"/>
</dbReference>
<evidence type="ECO:0000256" key="2">
    <source>
        <dbReference type="RuleBase" id="RU102079"/>
    </source>
</evidence>
<dbReference type="PROSITE" id="PS51304">
    <property type="entry name" value="GALECTIN"/>
    <property type="match status" value="2"/>
</dbReference>